<name>A0A0F9QIZ5_9ZZZZ</name>
<gene>
    <name evidence="1" type="ORF">LCGC14_1009350</name>
</gene>
<dbReference type="AlphaFoldDB" id="A0A0F9QIZ5"/>
<reference evidence="1" key="1">
    <citation type="journal article" date="2015" name="Nature">
        <title>Complex archaea that bridge the gap between prokaryotes and eukaryotes.</title>
        <authorList>
            <person name="Spang A."/>
            <person name="Saw J.H."/>
            <person name="Jorgensen S.L."/>
            <person name="Zaremba-Niedzwiedzka K."/>
            <person name="Martijn J."/>
            <person name="Lind A.E."/>
            <person name="van Eijk R."/>
            <person name="Schleper C."/>
            <person name="Guy L."/>
            <person name="Ettema T.J."/>
        </authorList>
    </citation>
    <scope>NUCLEOTIDE SEQUENCE</scope>
</reference>
<evidence type="ECO:0000313" key="1">
    <source>
        <dbReference type="EMBL" id="KKN13136.1"/>
    </source>
</evidence>
<dbReference type="EMBL" id="LAZR01003954">
    <property type="protein sequence ID" value="KKN13136.1"/>
    <property type="molecule type" value="Genomic_DNA"/>
</dbReference>
<protein>
    <submittedName>
        <fullName evidence="1">Uncharacterized protein</fullName>
    </submittedName>
</protein>
<comment type="caution">
    <text evidence="1">The sequence shown here is derived from an EMBL/GenBank/DDBJ whole genome shotgun (WGS) entry which is preliminary data.</text>
</comment>
<organism evidence="1">
    <name type="scientific">marine sediment metagenome</name>
    <dbReference type="NCBI Taxonomy" id="412755"/>
    <lineage>
        <taxon>unclassified sequences</taxon>
        <taxon>metagenomes</taxon>
        <taxon>ecological metagenomes</taxon>
    </lineage>
</organism>
<proteinExistence type="predicted"/>
<accession>A0A0F9QIZ5</accession>
<sequence length="76" mass="9254">MKGLKLTQIKSHGFHLNFNRYQLWEHDLIPQHNRKPFWMPGRIIHHLRTGAEADEYFNVLAPHYDDLEIELWEQMT</sequence>